<evidence type="ECO:0000313" key="5">
    <source>
        <dbReference type="EMBL" id="TCC26061.1"/>
    </source>
</evidence>
<dbReference type="OrthoDB" id="3680851at2"/>
<sequence>MCEGGGVERTPRLVCFDLDNTLIDRDGAFLRWARWWAESNGLGEAGVEWLVAHDNGGFRPRAELFELTQTRFGLAAPVDELVAAYDEEHPLFAWVEQSVLDGLADLRAAGWRIAVVTNGGTVQQTLKLEYTRVADVIDYACVSETVGVRKPDRRIFELAATHTGTTLTNGWMVGDHPSHDIAGGIAAGLHTIQIGNRHVPDAPTADHQFDSIAKAFPVILAG</sequence>
<dbReference type="PANTHER" id="PTHR46470:SF2">
    <property type="entry name" value="GLYCERALDEHYDE 3-PHOSPHATE PHOSPHATASE"/>
    <property type="match status" value="1"/>
</dbReference>
<dbReference type="GO" id="GO:0016791">
    <property type="term" value="F:phosphatase activity"/>
    <property type="evidence" value="ECO:0007669"/>
    <property type="project" value="TreeGrafter"/>
</dbReference>
<comment type="cofactor">
    <cofactor evidence="1">
        <name>Mg(2+)</name>
        <dbReference type="ChEBI" id="CHEBI:18420"/>
    </cofactor>
</comment>
<dbReference type="Proteomes" id="UP000292695">
    <property type="component" value="Unassembled WGS sequence"/>
</dbReference>
<evidence type="ECO:0000256" key="2">
    <source>
        <dbReference type="ARBA" id="ARBA00022723"/>
    </source>
</evidence>
<dbReference type="SFLD" id="SFLDG01129">
    <property type="entry name" value="C1.5:_HAD__Beta-PGM__Phosphata"/>
    <property type="match status" value="1"/>
</dbReference>
<name>A0A4R0IB75_9ACTN</name>
<proteinExistence type="predicted"/>
<dbReference type="InterPro" id="IPR006439">
    <property type="entry name" value="HAD-SF_hydro_IA"/>
</dbReference>
<dbReference type="InterPro" id="IPR023214">
    <property type="entry name" value="HAD_sf"/>
</dbReference>
<evidence type="ECO:0000313" key="6">
    <source>
        <dbReference type="Proteomes" id="UP000292695"/>
    </source>
</evidence>
<dbReference type="EMBL" id="SJKA01000014">
    <property type="protein sequence ID" value="TCC26061.1"/>
    <property type="molecule type" value="Genomic_DNA"/>
</dbReference>
<dbReference type="AlphaFoldDB" id="A0A4R0IB75"/>
<reference evidence="5 6" key="1">
    <citation type="submission" date="2019-02" db="EMBL/GenBank/DDBJ databases">
        <title>Kribbella capetownensis sp. nov. and Kribbella speibonae sp. nov., isolated from soil.</title>
        <authorList>
            <person name="Curtis S.M."/>
            <person name="Norton I."/>
            <person name="Everest G.J."/>
            <person name="Meyers P.R."/>
        </authorList>
    </citation>
    <scope>NUCLEOTIDE SEQUENCE [LARGE SCALE GENOMIC DNA]</scope>
    <source>
        <strain evidence="5 6">DSM 27082</strain>
    </source>
</reference>
<dbReference type="NCBIfam" id="TIGR01549">
    <property type="entry name" value="HAD-SF-IA-v1"/>
    <property type="match status" value="1"/>
</dbReference>
<organism evidence="5 6">
    <name type="scientific">Kribbella sindirgiensis</name>
    <dbReference type="NCBI Taxonomy" id="1124744"/>
    <lineage>
        <taxon>Bacteria</taxon>
        <taxon>Bacillati</taxon>
        <taxon>Actinomycetota</taxon>
        <taxon>Actinomycetes</taxon>
        <taxon>Propionibacteriales</taxon>
        <taxon>Kribbellaceae</taxon>
        <taxon>Kribbella</taxon>
    </lineage>
</organism>
<evidence type="ECO:0000256" key="3">
    <source>
        <dbReference type="ARBA" id="ARBA00022801"/>
    </source>
</evidence>
<keyword evidence="4" id="KW-0460">Magnesium</keyword>
<comment type="caution">
    <text evidence="5">The sequence shown here is derived from an EMBL/GenBank/DDBJ whole genome shotgun (WGS) entry which is preliminary data.</text>
</comment>
<gene>
    <name evidence="5" type="ORF">E0H50_31485</name>
</gene>
<keyword evidence="3 5" id="KW-0378">Hydrolase</keyword>
<keyword evidence="2" id="KW-0479">Metal-binding</keyword>
<evidence type="ECO:0000256" key="1">
    <source>
        <dbReference type="ARBA" id="ARBA00001946"/>
    </source>
</evidence>
<dbReference type="InterPro" id="IPR041492">
    <property type="entry name" value="HAD_2"/>
</dbReference>
<dbReference type="InterPro" id="IPR051400">
    <property type="entry name" value="HAD-like_hydrolase"/>
</dbReference>
<dbReference type="Gene3D" id="3.40.50.1000">
    <property type="entry name" value="HAD superfamily/HAD-like"/>
    <property type="match status" value="1"/>
</dbReference>
<evidence type="ECO:0000256" key="4">
    <source>
        <dbReference type="ARBA" id="ARBA00022842"/>
    </source>
</evidence>
<dbReference type="GO" id="GO:0046872">
    <property type="term" value="F:metal ion binding"/>
    <property type="evidence" value="ECO:0007669"/>
    <property type="project" value="UniProtKB-KW"/>
</dbReference>
<dbReference type="Pfam" id="PF13419">
    <property type="entry name" value="HAD_2"/>
    <property type="match status" value="1"/>
</dbReference>
<accession>A0A4R0IB75</accession>
<dbReference type="SUPFAM" id="SSF56784">
    <property type="entry name" value="HAD-like"/>
    <property type="match status" value="1"/>
</dbReference>
<dbReference type="PRINTS" id="PR00413">
    <property type="entry name" value="HADHALOGNASE"/>
</dbReference>
<dbReference type="GO" id="GO:0044281">
    <property type="term" value="P:small molecule metabolic process"/>
    <property type="evidence" value="ECO:0007669"/>
    <property type="project" value="UniProtKB-ARBA"/>
</dbReference>
<dbReference type="InterPro" id="IPR036412">
    <property type="entry name" value="HAD-like_sf"/>
</dbReference>
<dbReference type="Gene3D" id="1.10.150.520">
    <property type="match status" value="1"/>
</dbReference>
<keyword evidence="6" id="KW-1185">Reference proteome</keyword>
<dbReference type="SFLD" id="SFLDS00003">
    <property type="entry name" value="Haloacid_Dehalogenase"/>
    <property type="match status" value="1"/>
</dbReference>
<dbReference type="PANTHER" id="PTHR46470">
    <property type="entry name" value="N-ACYLNEURAMINATE-9-PHOSPHATASE"/>
    <property type="match status" value="1"/>
</dbReference>
<protein>
    <submittedName>
        <fullName evidence="5">HAD family hydrolase</fullName>
    </submittedName>
</protein>